<evidence type="ECO:0000259" key="1">
    <source>
        <dbReference type="Pfam" id="PF00078"/>
    </source>
</evidence>
<organism evidence="3">
    <name type="scientific">Sesamum radiatum</name>
    <name type="common">Black benniseed</name>
    <dbReference type="NCBI Taxonomy" id="300843"/>
    <lineage>
        <taxon>Eukaryota</taxon>
        <taxon>Viridiplantae</taxon>
        <taxon>Streptophyta</taxon>
        <taxon>Embryophyta</taxon>
        <taxon>Tracheophyta</taxon>
        <taxon>Spermatophyta</taxon>
        <taxon>Magnoliopsida</taxon>
        <taxon>eudicotyledons</taxon>
        <taxon>Gunneridae</taxon>
        <taxon>Pentapetalae</taxon>
        <taxon>asterids</taxon>
        <taxon>lamiids</taxon>
        <taxon>Lamiales</taxon>
        <taxon>Pedaliaceae</taxon>
        <taxon>Sesamum</taxon>
    </lineage>
</organism>
<evidence type="ECO:0000259" key="2">
    <source>
        <dbReference type="Pfam" id="PF13456"/>
    </source>
</evidence>
<dbReference type="Pfam" id="PF13456">
    <property type="entry name" value="RVT_3"/>
    <property type="match status" value="1"/>
</dbReference>
<dbReference type="Gene3D" id="3.60.10.10">
    <property type="entry name" value="Endonuclease/exonuclease/phosphatase"/>
    <property type="match status" value="1"/>
</dbReference>
<gene>
    <name evidence="3" type="ORF">Sradi_7203500</name>
</gene>
<dbReference type="InterPro" id="IPR012337">
    <property type="entry name" value="RNaseH-like_sf"/>
</dbReference>
<evidence type="ECO:0000313" key="3">
    <source>
        <dbReference type="EMBL" id="KAL0284284.1"/>
    </source>
</evidence>
<proteinExistence type="predicted"/>
<dbReference type="InterPro" id="IPR036691">
    <property type="entry name" value="Endo/exonu/phosph_ase_sf"/>
</dbReference>
<dbReference type="AlphaFoldDB" id="A0AAW2IQ48"/>
<dbReference type="InterPro" id="IPR000477">
    <property type="entry name" value="RT_dom"/>
</dbReference>
<dbReference type="PANTHER" id="PTHR33116:SF80">
    <property type="entry name" value="REVERSE TRANSCRIPTASE ZINC-BINDING DOMAIN-CONTAINING PROTEIN"/>
    <property type="match status" value="1"/>
</dbReference>
<reference evidence="3" key="2">
    <citation type="journal article" date="2024" name="Plant">
        <title>Genomic evolution and insights into agronomic trait innovations of Sesamum species.</title>
        <authorList>
            <person name="Miao H."/>
            <person name="Wang L."/>
            <person name="Qu L."/>
            <person name="Liu H."/>
            <person name="Sun Y."/>
            <person name="Le M."/>
            <person name="Wang Q."/>
            <person name="Wei S."/>
            <person name="Zheng Y."/>
            <person name="Lin W."/>
            <person name="Duan Y."/>
            <person name="Cao H."/>
            <person name="Xiong S."/>
            <person name="Wang X."/>
            <person name="Wei L."/>
            <person name="Li C."/>
            <person name="Ma Q."/>
            <person name="Ju M."/>
            <person name="Zhao R."/>
            <person name="Li G."/>
            <person name="Mu C."/>
            <person name="Tian Q."/>
            <person name="Mei H."/>
            <person name="Zhang T."/>
            <person name="Gao T."/>
            <person name="Zhang H."/>
        </authorList>
    </citation>
    <scope>NUCLEOTIDE SEQUENCE</scope>
    <source>
        <strain evidence="3">G02</strain>
    </source>
</reference>
<sequence length="1013" mass="116292">MAYRGDFNIILTAQEKRGGAQPKFRAMEEFADMVMECGLIDAGYEGSEYTWSNRITWERLDRFMFSEAWLEIFTSTRIIHLSRTWSDHAPLLINLESSSSKPPSSFRFMRMWTKHHDFLKAVEQSWNAPTGAYGLINLQQKLYRLKDHLKWWNKNVFGDLFENMRNAQEQVSQKEKAYDADPCEETLIALNQANALFTKLLAMEEDFWRQKATCKWIEEGERNTKYFQSLVKKKRNKNKIHSICHEGVQISRENEIKESAALFFKELLSNDVSLQSDNLDCIPQCISTGDNDKLCCPPSIEEIKASVFEMCPDSAAGPDGFSAHFYQTCWNIIAPDVHKAIQDFFCGTPLPKNFKATSIALIPKSGFVAGRLISDNILLAQELIHTLGAKRRYENVVYKLDMAKAYDRVQWHLLYDIMRKMGFNEKWIQLVKNCIEQCWFSVLINGDKAEFLARGLERLFQRNPSLGYYSQGGMNITHLSYADDIIIFSNASRRSIRKLMVFLEDYQRISGQQINISKSSFTVSSRCPRSVQQRVHSITGFTHKQLPLTYLGAPLYKGNKKCILYDTLIAKMRSKLQGWAQSSLSHGGRLALIKSTLCSMPLHLIQVINPPKTIIHCIEQIMARFFWGSTENHKKIHWTSWKTICQPVGEGGLGIRKLSDVVEAFSLKLWWRFRNQCSLWAQFLQTKYCRGTFAGQVKVSIHDSPTWKRMCKIRHIAQDQIFWTLGTGKASFWFDNWIGEQTLFQMTNSPLAGSEMVNYYWTDGQWDRPKIDRVIPRNIADLICNIPILPQSMDLIKWKLTNCGKFSINSAWDFLRQKKNNQQILKDIWNKCLTPTISTFAWRVIHNWIPVDFRIQQKGSSGLAGAGGIIRDYRGYTIVAFQEFLGTATNTLAEVQAVASGLEIAHKMGLNDIWVEMDSAVGLSLITSDNAGHWKVQHSLVKIRLLCSMMQVSFSHIYREGNFVADYFANKAVTERSSKIYSNEQLDRKAKGLISLDRLEVPNVRIGSVSSTA</sequence>
<dbReference type="CDD" id="cd06222">
    <property type="entry name" value="RNase_H_like"/>
    <property type="match status" value="1"/>
</dbReference>
<dbReference type="InterPro" id="IPR036397">
    <property type="entry name" value="RNaseH_sf"/>
</dbReference>
<dbReference type="GO" id="GO:0003676">
    <property type="term" value="F:nucleic acid binding"/>
    <property type="evidence" value="ECO:0007669"/>
    <property type="project" value="InterPro"/>
</dbReference>
<protein>
    <submittedName>
        <fullName evidence="3">Uncharacterized protein</fullName>
    </submittedName>
</protein>
<dbReference type="InterPro" id="IPR002156">
    <property type="entry name" value="RNaseH_domain"/>
</dbReference>
<comment type="caution">
    <text evidence="3">The sequence shown here is derived from an EMBL/GenBank/DDBJ whole genome shotgun (WGS) entry which is preliminary data.</text>
</comment>
<dbReference type="Gene3D" id="3.30.420.10">
    <property type="entry name" value="Ribonuclease H-like superfamily/Ribonuclease H"/>
    <property type="match status" value="1"/>
</dbReference>
<feature type="domain" description="Reverse transcriptase" evidence="1">
    <location>
        <begin position="365"/>
        <end position="553"/>
    </location>
</feature>
<dbReference type="PANTHER" id="PTHR33116">
    <property type="entry name" value="REVERSE TRANSCRIPTASE ZINC-BINDING DOMAIN-CONTAINING PROTEIN-RELATED-RELATED"/>
    <property type="match status" value="1"/>
</dbReference>
<dbReference type="EMBL" id="JACGWJ010001159">
    <property type="protein sequence ID" value="KAL0284284.1"/>
    <property type="molecule type" value="Genomic_DNA"/>
</dbReference>
<accession>A0AAW2IQ48</accession>
<dbReference type="SUPFAM" id="SSF56219">
    <property type="entry name" value="DNase I-like"/>
    <property type="match status" value="1"/>
</dbReference>
<dbReference type="SUPFAM" id="SSF53098">
    <property type="entry name" value="Ribonuclease H-like"/>
    <property type="match status" value="1"/>
</dbReference>
<dbReference type="InterPro" id="IPR044730">
    <property type="entry name" value="RNase_H-like_dom_plant"/>
</dbReference>
<reference evidence="3" key="1">
    <citation type="submission" date="2020-06" db="EMBL/GenBank/DDBJ databases">
        <authorList>
            <person name="Li T."/>
            <person name="Hu X."/>
            <person name="Zhang T."/>
            <person name="Song X."/>
            <person name="Zhang H."/>
            <person name="Dai N."/>
            <person name="Sheng W."/>
            <person name="Hou X."/>
            <person name="Wei L."/>
        </authorList>
    </citation>
    <scope>NUCLEOTIDE SEQUENCE</scope>
    <source>
        <strain evidence="3">G02</strain>
        <tissue evidence="3">Leaf</tissue>
    </source>
</reference>
<feature type="domain" description="RNase H type-1" evidence="2">
    <location>
        <begin position="859"/>
        <end position="972"/>
    </location>
</feature>
<dbReference type="GO" id="GO:0004523">
    <property type="term" value="F:RNA-DNA hybrid ribonuclease activity"/>
    <property type="evidence" value="ECO:0007669"/>
    <property type="project" value="InterPro"/>
</dbReference>
<name>A0AAW2IQ48_SESRA</name>
<dbReference type="Pfam" id="PF00078">
    <property type="entry name" value="RVT_1"/>
    <property type="match status" value="1"/>
</dbReference>